<evidence type="ECO:0000313" key="9">
    <source>
        <dbReference type="EMBL" id="AKO94810.1"/>
    </source>
</evidence>
<evidence type="ECO:0000256" key="6">
    <source>
        <dbReference type="ARBA" id="ARBA00023204"/>
    </source>
</evidence>
<evidence type="ECO:0000256" key="8">
    <source>
        <dbReference type="HAMAP-Rule" id="MF_00606"/>
    </source>
</evidence>
<comment type="function">
    <text evidence="8">Component in a DNA repair pathway. Removal of UV-light damaged nucleotides. Recognizes pyrimidine dimers and cleave a phosphodiester bond immediately 5' to the lesion.</text>
</comment>
<keyword evidence="4 8" id="KW-0228">DNA excision</keyword>
<evidence type="ECO:0000256" key="5">
    <source>
        <dbReference type="ARBA" id="ARBA00022801"/>
    </source>
</evidence>
<accession>A0A0H4KML1</accession>
<proteinExistence type="inferred from homology"/>
<evidence type="ECO:0000256" key="7">
    <source>
        <dbReference type="ARBA" id="ARBA00025029"/>
    </source>
</evidence>
<dbReference type="PATRIC" id="fig|135735.6.peg.4961"/>
<keyword evidence="1 8" id="KW-0540">Nuclease</keyword>
<dbReference type="PANTHER" id="PTHR31290">
    <property type="entry name" value="UV-DAMAGE ENDONUCLEASE"/>
    <property type="match status" value="1"/>
</dbReference>
<dbReference type="GO" id="GO:0006290">
    <property type="term" value="P:pyrimidine dimer repair"/>
    <property type="evidence" value="ECO:0007669"/>
    <property type="project" value="UniProtKB-UniRule"/>
</dbReference>
<dbReference type="InterPro" id="IPR023520">
    <property type="entry name" value="UvdE_bac"/>
</dbReference>
<keyword evidence="10" id="KW-1185">Reference proteome</keyword>
<keyword evidence="5 8" id="KW-0378">Hydrolase</keyword>
<dbReference type="Proteomes" id="UP000036202">
    <property type="component" value="Chromosome"/>
</dbReference>
<gene>
    <name evidence="8" type="primary">uvsE</name>
    <name evidence="9" type="ORF">BEH_23595</name>
</gene>
<comment type="similarity">
    <text evidence="8">Belongs to the uve1/UvsE family.</text>
</comment>
<dbReference type="GO" id="GO:0006289">
    <property type="term" value="P:nucleotide-excision repair"/>
    <property type="evidence" value="ECO:0007669"/>
    <property type="project" value="InterPro"/>
</dbReference>
<evidence type="ECO:0000256" key="2">
    <source>
        <dbReference type="ARBA" id="ARBA00022759"/>
    </source>
</evidence>
<dbReference type="SUPFAM" id="SSF51658">
    <property type="entry name" value="Xylose isomerase-like"/>
    <property type="match status" value="1"/>
</dbReference>
<organism evidence="9 10">
    <name type="scientific">Priestia filamentosa</name>
    <dbReference type="NCBI Taxonomy" id="1402861"/>
    <lineage>
        <taxon>Bacteria</taxon>
        <taxon>Bacillati</taxon>
        <taxon>Bacillota</taxon>
        <taxon>Bacilli</taxon>
        <taxon>Bacillales</taxon>
        <taxon>Bacillaceae</taxon>
        <taxon>Priestia</taxon>
    </lineage>
</organism>
<protein>
    <recommendedName>
        <fullName evidence="8">UV DNA damage endonuclease</fullName>
        <shortName evidence="8">UV-endonuclease</shortName>
        <shortName evidence="8">UVED</shortName>
        <ecNumber evidence="8">3.-.-.-</ecNumber>
    </recommendedName>
</protein>
<keyword evidence="2 8" id="KW-0255">Endonuclease</keyword>
<evidence type="ECO:0000256" key="4">
    <source>
        <dbReference type="ARBA" id="ARBA00022769"/>
    </source>
</evidence>
<dbReference type="KEGG" id="beo:BEH_23595"/>
<dbReference type="PANTHER" id="PTHR31290:SF5">
    <property type="entry name" value="UV-DAMAGE ENDONUCLEASE"/>
    <property type="match status" value="1"/>
</dbReference>
<dbReference type="InterPro" id="IPR004601">
    <property type="entry name" value="UvdE"/>
</dbReference>
<dbReference type="EC" id="3.-.-.-" evidence="8"/>
<evidence type="ECO:0000256" key="1">
    <source>
        <dbReference type="ARBA" id="ARBA00022722"/>
    </source>
</evidence>
<comment type="function">
    <text evidence="7">Component in a DNA repair pathway. Removal of UV LIGHT damaged nucleotides. Recognizes pyrimidine dimers and cleave a phosphodiester bond immediately 5' to the lesion.</text>
</comment>
<dbReference type="OrthoDB" id="9782576at2"/>
<evidence type="ECO:0000256" key="3">
    <source>
        <dbReference type="ARBA" id="ARBA00022763"/>
    </source>
</evidence>
<dbReference type="HAMAP" id="MF_00606">
    <property type="entry name" value="UV_endonuclease"/>
    <property type="match status" value="1"/>
</dbReference>
<dbReference type="GO" id="GO:0004519">
    <property type="term" value="F:endonuclease activity"/>
    <property type="evidence" value="ECO:0007669"/>
    <property type="project" value="UniProtKB-UniRule"/>
</dbReference>
<sequence>MFIRFGYVSHALNLWEGSPAKTMTFTRFKQLDKEQRLEQLKNVTEQNLQTTWRILHYNVGHEIELYRLSSSLVPLATHPEVNWDYLGIFGSKLKEIGTFIKKHNLRVSFHPNQYTLFTSDKPHITKNAVRDMEYHYNILEAMGVEKTSLINIHVGGTYGDKPSAIERFHKNLKKLPTSIKQKMTLENDDKTYTAAETLKICQHQGIPLLFDYHHHQANLSEAPLEELLEPIFDTWKERNLKPKVHLSSPKSESSFRSHSDYLSLDFVKPFFKTARELNRDFDVMIEAKGKDKALLQFVEEVSKLRGIKRASGGSIIWP</sequence>
<keyword evidence="3 8" id="KW-0227">DNA damage</keyword>
<dbReference type="RefSeq" id="WP_040060356.1">
    <property type="nucleotide sequence ID" value="NZ_CP011974.1"/>
</dbReference>
<reference evidence="9 10" key="1">
    <citation type="journal article" date="2015" name="PLoS ONE">
        <title>Genome Sequence of Bacillus endophyticus and Analysis of Its Companion Mechanism in the Ketogulonigenium vulgare-Bacillus Strain Consortium.</title>
        <authorList>
            <person name="Jia N."/>
            <person name="Du J."/>
            <person name="Ding M.Z."/>
            <person name="Gao F."/>
            <person name="Yuan Y.J."/>
        </authorList>
    </citation>
    <scope>NUCLEOTIDE SEQUENCE [LARGE SCALE GENOMIC DNA]</scope>
    <source>
        <strain evidence="9 10">Hbe603</strain>
    </source>
</reference>
<keyword evidence="6 8" id="KW-0234">DNA repair</keyword>
<dbReference type="Pfam" id="PF03851">
    <property type="entry name" value="UvdE"/>
    <property type="match status" value="1"/>
</dbReference>
<evidence type="ECO:0000313" key="10">
    <source>
        <dbReference type="Proteomes" id="UP000036202"/>
    </source>
</evidence>
<dbReference type="NCBIfam" id="TIGR00629">
    <property type="entry name" value="uvde"/>
    <property type="match status" value="1"/>
</dbReference>
<name>A0A0H4KML1_9BACI</name>
<dbReference type="InterPro" id="IPR036237">
    <property type="entry name" value="Xyl_isomerase-like_sf"/>
</dbReference>
<dbReference type="AlphaFoldDB" id="A0A0H4KML1"/>
<dbReference type="Gene3D" id="3.20.20.150">
    <property type="entry name" value="Divalent-metal-dependent TIM barrel enzymes"/>
    <property type="match status" value="1"/>
</dbReference>
<dbReference type="GO" id="GO:0016787">
    <property type="term" value="F:hydrolase activity"/>
    <property type="evidence" value="ECO:0007669"/>
    <property type="project" value="UniProtKB-KW"/>
</dbReference>
<reference evidence="10" key="2">
    <citation type="submission" date="2015-06" db="EMBL/GenBank/DDBJ databases">
        <title>Genome Sequence of Bacillus endophyticus and Analysis of its Companion Mechanism in the Ketogulonigenium vulgare-Bacillus strain Consortium.</title>
        <authorList>
            <person name="Jia N."/>
            <person name="Du J."/>
            <person name="Ding M.-Z."/>
            <person name="Gao F."/>
            <person name="Yuan Y.-J."/>
        </authorList>
    </citation>
    <scope>NUCLEOTIDE SEQUENCE [LARGE SCALE GENOMIC DNA]</scope>
    <source>
        <strain evidence="10">Hbe603</strain>
    </source>
</reference>
<dbReference type="EMBL" id="CP011974">
    <property type="protein sequence ID" value="AKO94810.1"/>
    <property type="molecule type" value="Genomic_DNA"/>
</dbReference>
<dbReference type="GO" id="GO:0009411">
    <property type="term" value="P:response to UV"/>
    <property type="evidence" value="ECO:0007669"/>
    <property type="project" value="InterPro"/>
</dbReference>